<dbReference type="PANTHER" id="PTHR12387:SF0">
    <property type="entry name" value="26S PROTEASOME NON-ATPASE REGULATORY SUBUNIT 8"/>
    <property type="match status" value="1"/>
</dbReference>
<dbReference type="AlphaFoldDB" id="A0A1X7RAU9"/>
<dbReference type="GO" id="GO:0005634">
    <property type="term" value="C:nucleus"/>
    <property type="evidence" value="ECO:0007669"/>
    <property type="project" value="TreeGrafter"/>
</dbReference>
<evidence type="ECO:0000256" key="1">
    <source>
        <dbReference type="ARBA" id="ARBA00009627"/>
    </source>
</evidence>
<proteinExistence type="inferred from homology"/>
<reference evidence="4 5" key="1">
    <citation type="submission" date="2017-04" db="EMBL/GenBank/DDBJ databases">
        <authorList>
            <person name="Afonso C.L."/>
            <person name="Miller P.J."/>
            <person name="Scott M.A."/>
            <person name="Spackman E."/>
            <person name="Goraichik I."/>
            <person name="Dimitrov K.M."/>
            <person name="Suarez D.L."/>
            <person name="Swayne D.E."/>
        </authorList>
    </citation>
    <scope>NUCLEOTIDE SEQUENCE [LARGE SCALE GENOMIC DNA]</scope>
</reference>
<protein>
    <submittedName>
        <fullName evidence="4">Similar to Saccharomyces cerevisiae YFR052W RPN12 Subunit of the 19S regulatory particle of the 26S proteasome lid</fullName>
    </submittedName>
</protein>
<keyword evidence="2 4" id="KW-0647">Proteasome</keyword>
<keyword evidence="5" id="KW-1185">Reference proteome</keyword>
<dbReference type="InterPro" id="IPR000717">
    <property type="entry name" value="PCI_dom"/>
</dbReference>
<dbReference type="GO" id="GO:0008541">
    <property type="term" value="C:proteasome regulatory particle, lid subcomplex"/>
    <property type="evidence" value="ECO:0007669"/>
    <property type="project" value="TreeGrafter"/>
</dbReference>
<dbReference type="PROSITE" id="PS50250">
    <property type="entry name" value="PCI"/>
    <property type="match status" value="1"/>
</dbReference>
<gene>
    <name evidence="4" type="ORF">KASA_0F01749G</name>
</gene>
<feature type="domain" description="PCI" evidence="3">
    <location>
        <begin position="77"/>
        <end position="250"/>
    </location>
</feature>
<dbReference type="InterPro" id="IPR006746">
    <property type="entry name" value="26S_Psome_Rpn12"/>
</dbReference>
<dbReference type="STRING" id="1789683.A0A1X7RAU9"/>
<dbReference type="GO" id="GO:0043161">
    <property type="term" value="P:proteasome-mediated ubiquitin-dependent protein catabolic process"/>
    <property type="evidence" value="ECO:0007669"/>
    <property type="project" value="TreeGrafter"/>
</dbReference>
<dbReference type="PANTHER" id="PTHR12387">
    <property type="entry name" value="26S PROTEASOME NON-ATPASE REGULATORY SUBUNIT 8"/>
    <property type="match status" value="1"/>
</dbReference>
<dbReference type="GO" id="GO:0005829">
    <property type="term" value="C:cytosol"/>
    <property type="evidence" value="ECO:0007669"/>
    <property type="project" value="TreeGrafter"/>
</dbReference>
<accession>A0A1X7RAU9</accession>
<dbReference type="Gene3D" id="1.25.40.990">
    <property type="match status" value="1"/>
</dbReference>
<evidence type="ECO:0000313" key="5">
    <source>
        <dbReference type="Proteomes" id="UP000196158"/>
    </source>
</evidence>
<dbReference type="Proteomes" id="UP000196158">
    <property type="component" value="Unassembled WGS sequence"/>
</dbReference>
<evidence type="ECO:0000256" key="2">
    <source>
        <dbReference type="ARBA" id="ARBA00022942"/>
    </source>
</evidence>
<evidence type="ECO:0000313" key="4">
    <source>
        <dbReference type="EMBL" id="SMN22755.1"/>
    </source>
</evidence>
<sequence>MVSLENLVRSLNTAFESKDYESCEKIIPSVKLELIKNKIFIPDLKNNNEQYINDLNITKKILEIGALTDIFLSKNEAFENDFTLLRSFYFCKNDKLSNSENKSKIICLYLLVLRSDGDVTRFHSELEYLDRHIPNLEDDELLSYPIKVDRWLMEGLYQRAWELLDAGLNIPEFDVFNKTLMSAIRDEIAHSTEMAYQELPLTSIKTLLFLENEKDVQTVADDRGWTVANSIVSFNQDEDDDDDDDIDDGFENDALDFNRNAKDSLKVIDNTLDYAINLETIV</sequence>
<evidence type="ECO:0000259" key="3">
    <source>
        <dbReference type="PROSITE" id="PS50250"/>
    </source>
</evidence>
<dbReference type="OrthoDB" id="8775810at2759"/>
<dbReference type="EMBL" id="FXLY01000013">
    <property type="protein sequence ID" value="SMN22755.1"/>
    <property type="molecule type" value="Genomic_DNA"/>
</dbReference>
<dbReference type="InterPro" id="IPR033464">
    <property type="entry name" value="CSN8_PSD8_EIF3K"/>
</dbReference>
<dbReference type="Pfam" id="PF10075">
    <property type="entry name" value="CSN8_PSD8_EIF3K"/>
    <property type="match status" value="1"/>
</dbReference>
<organism evidence="4 5">
    <name type="scientific">Maudiozyma saulgeensis</name>
    <dbReference type="NCBI Taxonomy" id="1789683"/>
    <lineage>
        <taxon>Eukaryota</taxon>
        <taxon>Fungi</taxon>
        <taxon>Dikarya</taxon>
        <taxon>Ascomycota</taxon>
        <taxon>Saccharomycotina</taxon>
        <taxon>Saccharomycetes</taxon>
        <taxon>Saccharomycetales</taxon>
        <taxon>Saccharomycetaceae</taxon>
        <taxon>Maudiozyma</taxon>
    </lineage>
</organism>
<comment type="similarity">
    <text evidence="1">Belongs to the proteasome subunit S14 family.</text>
</comment>
<name>A0A1X7RAU9_9SACH</name>